<dbReference type="EMBL" id="JACXIZ010000077">
    <property type="protein sequence ID" value="MBD2848582.1"/>
    <property type="molecule type" value="Genomic_DNA"/>
</dbReference>
<dbReference type="InterPro" id="IPR050445">
    <property type="entry name" value="Bact_polysacc_biosynth/exp"/>
</dbReference>
<sequence>MELKQYWSVIRKRLWFILLLIVVACTATGVYSYTFITPKYEASTKLIVNQTGGSSDLLAKLDLGTINSNIQLVKTYKEIIKTPRIMDLVVERYPDLGVSSGELIRKVSVSSINDTQVMSVTAQDGSYARAAKIANAVSKVFVSQIPVLMKMDNVSVLNEANPQAGAPPIAPNPPLNIAAAFMVALMLSVGIAFLLDYLDDTIKTEEDITELLGLPTLSVIPRIREGDLTRYREEKLQTGARREKNVTYEA</sequence>
<proteinExistence type="inferred from homology"/>
<feature type="transmembrane region" description="Helical" evidence="7">
    <location>
        <begin position="177"/>
        <end position="198"/>
    </location>
</feature>
<accession>A0A927GVB7</accession>
<keyword evidence="6 7" id="KW-0472">Membrane</keyword>
<dbReference type="PANTHER" id="PTHR32309">
    <property type="entry name" value="TYROSINE-PROTEIN KINASE"/>
    <property type="match status" value="1"/>
</dbReference>
<dbReference type="PROSITE" id="PS51257">
    <property type="entry name" value="PROKAR_LIPOPROTEIN"/>
    <property type="match status" value="1"/>
</dbReference>
<name>A0A927GVB7_9BACL</name>
<evidence type="ECO:0000259" key="8">
    <source>
        <dbReference type="Pfam" id="PF02706"/>
    </source>
</evidence>
<dbReference type="RefSeq" id="WP_190921677.1">
    <property type="nucleotide sequence ID" value="NZ_JACXIZ010000077.1"/>
</dbReference>
<keyword evidence="4 7" id="KW-0812">Transmembrane</keyword>
<evidence type="ECO:0000256" key="5">
    <source>
        <dbReference type="ARBA" id="ARBA00022989"/>
    </source>
</evidence>
<evidence type="ECO:0000256" key="7">
    <source>
        <dbReference type="SAM" id="Phobius"/>
    </source>
</evidence>
<gene>
    <name evidence="9" type="ORF">IDH44_25670</name>
</gene>
<dbReference type="PANTHER" id="PTHR32309:SF13">
    <property type="entry name" value="FERRIC ENTEROBACTIN TRANSPORT PROTEIN FEPE"/>
    <property type="match status" value="1"/>
</dbReference>
<evidence type="ECO:0000256" key="6">
    <source>
        <dbReference type="ARBA" id="ARBA00023136"/>
    </source>
</evidence>
<dbReference type="GO" id="GO:0004713">
    <property type="term" value="F:protein tyrosine kinase activity"/>
    <property type="evidence" value="ECO:0007669"/>
    <property type="project" value="TreeGrafter"/>
</dbReference>
<protein>
    <submittedName>
        <fullName evidence="9">Lipopolysaccharide biosynthesis protein</fullName>
    </submittedName>
</protein>
<keyword evidence="5 7" id="KW-1133">Transmembrane helix</keyword>
<keyword evidence="3" id="KW-1003">Cell membrane</keyword>
<dbReference type="Pfam" id="PF02706">
    <property type="entry name" value="Wzz"/>
    <property type="match status" value="1"/>
</dbReference>
<dbReference type="AlphaFoldDB" id="A0A927GVB7"/>
<evidence type="ECO:0000256" key="4">
    <source>
        <dbReference type="ARBA" id="ARBA00022692"/>
    </source>
</evidence>
<evidence type="ECO:0000313" key="10">
    <source>
        <dbReference type="Proteomes" id="UP000621560"/>
    </source>
</evidence>
<evidence type="ECO:0000256" key="3">
    <source>
        <dbReference type="ARBA" id="ARBA00022475"/>
    </source>
</evidence>
<evidence type="ECO:0000256" key="1">
    <source>
        <dbReference type="ARBA" id="ARBA00004651"/>
    </source>
</evidence>
<feature type="domain" description="Polysaccharide chain length determinant N-terminal" evidence="8">
    <location>
        <begin position="2"/>
        <end position="90"/>
    </location>
</feature>
<dbReference type="GO" id="GO:0005886">
    <property type="term" value="C:plasma membrane"/>
    <property type="evidence" value="ECO:0007669"/>
    <property type="project" value="UniProtKB-SubCell"/>
</dbReference>
<comment type="similarity">
    <text evidence="2">Belongs to the CpsC/CapA family.</text>
</comment>
<comment type="caution">
    <text evidence="9">The sequence shown here is derived from an EMBL/GenBank/DDBJ whole genome shotgun (WGS) entry which is preliminary data.</text>
</comment>
<comment type="subcellular location">
    <subcellularLocation>
        <location evidence="1">Cell membrane</location>
        <topology evidence="1">Multi-pass membrane protein</topology>
    </subcellularLocation>
</comment>
<reference evidence="9" key="1">
    <citation type="submission" date="2020-09" db="EMBL/GenBank/DDBJ databases">
        <title>A novel bacterium of genus Paenibacillus, isolated from South China Sea.</title>
        <authorList>
            <person name="Huang H."/>
            <person name="Mo K."/>
            <person name="Hu Y."/>
        </authorList>
    </citation>
    <scope>NUCLEOTIDE SEQUENCE</scope>
    <source>
        <strain evidence="9">IB182496</strain>
    </source>
</reference>
<evidence type="ECO:0000256" key="2">
    <source>
        <dbReference type="ARBA" id="ARBA00006683"/>
    </source>
</evidence>
<dbReference type="InterPro" id="IPR003856">
    <property type="entry name" value="LPS_length_determ_N"/>
</dbReference>
<dbReference type="Proteomes" id="UP000621560">
    <property type="component" value="Unassembled WGS sequence"/>
</dbReference>
<keyword evidence="10" id="KW-1185">Reference proteome</keyword>
<organism evidence="9 10">
    <name type="scientific">Paenibacillus sabuli</name>
    <dbReference type="NCBI Taxonomy" id="2772509"/>
    <lineage>
        <taxon>Bacteria</taxon>
        <taxon>Bacillati</taxon>
        <taxon>Bacillota</taxon>
        <taxon>Bacilli</taxon>
        <taxon>Bacillales</taxon>
        <taxon>Paenibacillaceae</taxon>
        <taxon>Paenibacillus</taxon>
    </lineage>
</organism>
<evidence type="ECO:0000313" key="9">
    <source>
        <dbReference type="EMBL" id="MBD2848582.1"/>
    </source>
</evidence>